<organism evidence="2 3">
    <name type="scientific">Sphaerobacter thermophilus (strain ATCC 49802 / DSM 20745 / KCCM 41009 / NCIMB 13125 / S 6022)</name>
    <dbReference type="NCBI Taxonomy" id="479434"/>
    <lineage>
        <taxon>Bacteria</taxon>
        <taxon>Pseudomonadati</taxon>
        <taxon>Thermomicrobiota</taxon>
        <taxon>Thermomicrobia</taxon>
        <taxon>Sphaerobacterales</taxon>
        <taxon>Sphaerobacterineae</taxon>
        <taxon>Sphaerobacteraceae</taxon>
        <taxon>Sphaerobacter</taxon>
    </lineage>
</organism>
<keyword evidence="1" id="KW-1133">Transmembrane helix</keyword>
<dbReference type="HOGENOM" id="CLU_103306_0_0_0"/>
<reference evidence="2 3" key="2">
    <citation type="journal article" date="2010" name="Stand. Genomic Sci.">
        <title>Complete genome sequence of Desulfohalobium retbaense type strain (HR(100)).</title>
        <authorList>
            <person name="Spring S."/>
            <person name="Nolan M."/>
            <person name="Lapidus A."/>
            <person name="Glavina Del Rio T."/>
            <person name="Copeland A."/>
            <person name="Tice H."/>
            <person name="Cheng J.F."/>
            <person name="Lucas S."/>
            <person name="Land M."/>
            <person name="Chen F."/>
            <person name="Bruce D."/>
            <person name="Goodwin L."/>
            <person name="Pitluck S."/>
            <person name="Ivanova N."/>
            <person name="Mavromatis K."/>
            <person name="Mikhailova N."/>
            <person name="Pati A."/>
            <person name="Chen A."/>
            <person name="Palaniappan K."/>
            <person name="Hauser L."/>
            <person name="Chang Y.J."/>
            <person name="Jeffries C.D."/>
            <person name="Munk C."/>
            <person name="Kiss H."/>
            <person name="Chain P."/>
            <person name="Han C."/>
            <person name="Brettin T."/>
            <person name="Detter J.C."/>
            <person name="Schuler E."/>
            <person name="Goker M."/>
            <person name="Rohde M."/>
            <person name="Bristow J."/>
            <person name="Eisen J.A."/>
            <person name="Markowitz V."/>
            <person name="Hugenholtz P."/>
            <person name="Kyrpides N.C."/>
            <person name="Klenk H.P."/>
        </authorList>
    </citation>
    <scope>NUCLEOTIDE SEQUENCE [LARGE SCALE GENOMIC DNA]</scope>
    <source>
        <strain evidence="3">ATCC 49802 / DSM 20745 / S 6022</strain>
    </source>
</reference>
<dbReference type="Proteomes" id="UP000002027">
    <property type="component" value="Chromosome 1"/>
</dbReference>
<dbReference type="AlphaFoldDB" id="D1C693"/>
<evidence type="ECO:0000313" key="3">
    <source>
        <dbReference type="Proteomes" id="UP000002027"/>
    </source>
</evidence>
<feature type="transmembrane region" description="Helical" evidence="1">
    <location>
        <begin position="45"/>
        <end position="75"/>
    </location>
</feature>
<keyword evidence="1" id="KW-0472">Membrane</keyword>
<gene>
    <name evidence="2" type="ordered locus">Sthe_0192</name>
</gene>
<keyword evidence="3" id="KW-1185">Reference proteome</keyword>
<evidence type="ECO:0000256" key="1">
    <source>
        <dbReference type="SAM" id="Phobius"/>
    </source>
</evidence>
<dbReference type="KEGG" id="sti:Sthe_0192"/>
<protein>
    <submittedName>
        <fullName evidence="2">Uncharacterized protein</fullName>
    </submittedName>
</protein>
<feature type="transmembrane region" description="Helical" evidence="1">
    <location>
        <begin position="140"/>
        <end position="162"/>
    </location>
</feature>
<keyword evidence="1" id="KW-0812">Transmembrane</keyword>
<evidence type="ECO:0000313" key="2">
    <source>
        <dbReference type="EMBL" id="ACZ37631.1"/>
    </source>
</evidence>
<name>D1C693_SPHTD</name>
<dbReference type="InParanoid" id="D1C693"/>
<dbReference type="RefSeq" id="WP_012870679.1">
    <property type="nucleotide sequence ID" value="NC_013523.1"/>
</dbReference>
<reference evidence="3" key="1">
    <citation type="submission" date="2009-11" db="EMBL/GenBank/DDBJ databases">
        <title>The complete chromosome 1 of Sphaerobacter thermophilus DSM 20745.</title>
        <authorList>
            <person name="Lucas S."/>
            <person name="Copeland A."/>
            <person name="Lapidus A."/>
            <person name="Glavina del Rio T."/>
            <person name="Dalin E."/>
            <person name="Tice H."/>
            <person name="Bruce D."/>
            <person name="Goodwin L."/>
            <person name="Pitluck S."/>
            <person name="Kyrpides N."/>
            <person name="Mavromatis K."/>
            <person name="Ivanova N."/>
            <person name="Mikhailova N."/>
            <person name="LaButti K.M."/>
            <person name="Clum A."/>
            <person name="Sun H.I."/>
            <person name="Brettin T."/>
            <person name="Detter J.C."/>
            <person name="Han C."/>
            <person name="Larimer F."/>
            <person name="Land M."/>
            <person name="Hauser L."/>
            <person name="Markowitz V."/>
            <person name="Cheng J.F."/>
            <person name="Hugenholtz P."/>
            <person name="Woyke T."/>
            <person name="Wu D."/>
            <person name="Steenblock K."/>
            <person name="Schneider S."/>
            <person name="Pukall R."/>
            <person name="Goeker M."/>
            <person name="Klenk H.P."/>
            <person name="Eisen J.A."/>
        </authorList>
    </citation>
    <scope>NUCLEOTIDE SEQUENCE [LARGE SCALE GENOMIC DNA]</scope>
    <source>
        <strain evidence="3">ATCC 49802 / DSM 20745 / S 6022</strain>
    </source>
</reference>
<feature type="transmembrane region" description="Helical" evidence="1">
    <location>
        <begin position="109"/>
        <end position="128"/>
    </location>
</feature>
<dbReference type="EMBL" id="CP001823">
    <property type="protein sequence ID" value="ACZ37631.1"/>
    <property type="molecule type" value="Genomic_DNA"/>
</dbReference>
<dbReference type="eggNOG" id="ENOG5032TS3">
    <property type="taxonomic scope" value="Bacteria"/>
</dbReference>
<sequence>MLLATDLLFIGLHSLHVFTRFLPDMYFNIAYDRGAAEPFQVAKEYWIALLMIWLAWSRFSVSYLSWAVVFGYIAFDDLIMVHEKLGERIAHERGFTAMFGLRDIDFGEMTVYALAAAVLLPLLALAYARGNAAFRRMSRHLVGFLVLFAFFGGVVDMVHILITHPTVNEIVGMVEDGGEMLTITATAGYVLREVLLVKVEPAAADVQPQP</sequence>
<dbReference type="OrthoDB" id="7857417at2"/>
<proteinExistence type="predicted"/>
<accession>D1C693</accession>